<comment type="caution">
    <text evidence="2">The sequence shown here is derived from an EMBL/GenBank/DDBJ whole genome shotgun (WGS) entry which is preliminary data.</text>
</comment>
<feature type="domain" description="RES" evidence="1">
    <location>
        <begin position="78"/>
        <end position="210"/>
    </location>
</feature>
<name>A0ABQ6DVG8_9GAMM</name>
<accession>A0ABQ6DVG8</accession>
<dbReference type="EMBL" id="BSPQ01000001">
    <property type="protein sequence ID" value="GLS89003.1"/>
    <property type="molecule type" value="Genomic_DNA"/>
</dbReference>
<dbReference type="RefSeq" id="WP_284202128.1">
    <property type="nucleotide sequence ID" value="NZ_BSPQ01000001.1"/>
</dbReference>
<sequence>MSSLFDNITKVRHLDDDVYRNIVSLRISENLFDDLLDDMGDLDSHDVLVNFEIDHKENTCRAAIRERSFYYSTAIEYPFNTDNFMSSRYSDATYPAWYGSLALDTTIYETLHWMISEGLSVEHDWNSENGIMHRERAIYQVHVECMAFDLIGLEKDIPELMHPSDYSMTQMIGKRLHQEGARGLVCPSVRSPSKETNIVIFDINAISSQPKLLHYLTYKVDFINHVAKVFRDPDLVYLEYHF</sequence>
<organism evidence="2 3">
    <name type="scientific">Psychromonas marina</name>
    <dbReference type="NCBI Taxonomy" id="88364"/>
    <lineage>
        <taxon>Bacteria</taxon>
        <taxon>Pseudomonadati</taxon>
        <taxon>Pseudomonadota</taxon>
        <taxon>Gammaproteobacteria</taxon>
        <taxon>Alteromonadales</taxon>
        <taxon>Psychromonadaceae</taxon>
        <taxon>Psychromonas</taxon>
    </lineage>
</organism>
<proteinExistence type="predicted"/>
<evidence type="ECO:0000259" key="1">
    <source>
        <dbReference type="SMART" id="SM00953"/>
    </source>
</evidence>
<evidence type="ECO:0000313" key="2">
    <source>
        <dbReference type="EMBL" id="GLS89003.1"/>
    </source>
</evidence>
<keyword evidence="3" id="KW-1185">Reference proteome</keyword>
<gene>
    <name evidence="2" type="ORF">GCM10007916_00700</name>
</gene>
<evidence type="ECO:0000313" key="3">
    <source>
        <dbReference type="Proteomes" id="UP001157353"/>
    </source>
</evidence>
<dbReference type="Pfam" id="PF08808">
    <property type="entry name" value="RES"/>
    <property type="match status" value="1"/>
</dbReference>
<reference evidence="3" key="1">
    <citation type="journal article" date="2019" name="Int. J. Syst. Evol. Microbiol.">
        <title>The Global Catalogue of Microorganisms (GCM) 10K type strain sequencing project: providing services to taxonomists for standard genome sequencing and annotation.</title>
        <authorList>
            <consortium name="The Broad Institute Genomics Platform"/>
            <consortium name="The Broad Institute Genome Sequencing Center for Infectious Disease"/>
            <person name="Wu L."/>
            <person name="Ma J."/>
        </authorList>
    </citation>
    <scope>NUCLEOTIDE SEQUENCE [LARGE SCALE GENOMIC DNA]</scope>
    <source>
        <strain evidence="3">NBRC 103166</strain>
    </source>
</reference>
<dbReference type="SMART" id="SM00953">
    <property type="entry name" value="RES"/>
    <property type="match status" value="1"/>
</dbReference>
<dbReference type="InterPro" id="IPR014914">
    <property type="entry name" value="RES_dom"/>
</dbReference>
<protein>
    <recommendedName>
        <fullName evidence="1">RES domain-containing protein</fullName>
    </recommendedName>
</protein>
<dbReference type="Proteomes" id="UP001157353">
    <property type="component" value="Unassembled WGS sequence"/>
</dbReference>